<dbReference type="AlphaFoldDB" id="A0AAD7GT54"/>
<comment type="caution">
    <text evidence="1">The sequence shown here is derived from an EMBL/GenBank/DDBJ whole genome shotgun (WGS) entry which is preliminary data.</text>
</comment>
<sequence>MDLDTIQFVMQNNGRLPGPPLTLNEKCPLTMHPRIGKGLQHCPYSHIMNGQIMIGQIVQRKCPTEMLIFVPVERLHPGIQKALIFLRNPHNHPAHPKTKPSASDKLLLGKAVDAAGVVGLTAQRLLNASSTALVYAGERVAAVSPAFMDNRKVRNFIDEQKKKEFPRGMGWDGVLLHLSAKEPSLPRS</sequence>
<feature type="non-terminal residue" evidence="1">
    <location>
        <position position="188"/>
    </location>
</feature>
<protein>
    <submittedName>
        <fullName evidence="1">Uncharacterized protein</fullName>
    </submittedName>
</protein>
<reference evidence="1" key="1">
    <citation type="submission" date="2023-03" db="EMBL/GenBank/DDBJ databases">
        <title>Massive genome expansion in bonnet fungi (Mycena s.s.) driven by repeated elements and novel gene families across ecological guilds.</title>
        <authorList>
            <consortium name="Lawrence Berkeley National Laboratory"/>
            <person name="Harder C.B."/>
            <person name="Miyauchi S."/>
            <person name="Viragh M."/>
            <person name="Kuo A."/>
            <person name="Thoen E."/>
            <person name="Andreopoulos B."/>
            <person name="Lu D."/>
            <person name="Skrede I."/>
            <person name="Drula E."/>
            <person name="Henrissat B."/>
            <person name="Morin E."/>
            <person name="Kohler A."/>
            <person name="Barry K."/>
            <person name="LaButti K."/>
            <person name="Morin E."/>
            <person name="Salamov A."/>
            <person name="Lipzen A."/>
            <person name="Mereny Z."/>
            <person name="Hegedus B."/>
            <person name="Baldrian P."/>
            <person name="Stursova M."/>
            <person name="Weitz H."/>
            <person name="Taylor A."/>
            <person name="Grigoriev I.V."/>
            <person name="Nagy L.G."/>
            <person name="Martin F."/>
            <person name="Kauserud H."/>
        </authorList>
    </citation>
    <scope>NUCLEOTIDE SEQUENCE</scope>
    <source>
        <strain evidence="1">CBHHK067</strain>
    </source>
</reference>
<keyword evidence="2" id="KW-1185">Reference proteome</keyword>
<evidence type="ECO:0000313" key="2">
    <source>
        <dbReference type="Proteomes" id="UP001221757"/>
    </source>
</evidence>
<gene>
    <name evidence="1" type="ORF">B0H17DRAFT_1040024</name>
</gene>
<proteinExistence type="predicted"/>
<dbReference type="EMBL" id="JARKIE010000010">
    <property type="protein sequence ID" value="KAJ7704590.1"/>
    <property type="molecule type" value="Genomic_DNA"/>
</dbReference>
<evidence type="ECO:0000313" key="1">
    <source>
        <dbReference type="EMBL" id="KAJ7704590.1"/>
    </source>
</evidence>
<accession>A0AAD7GT54</accession>
<organism evidence="1 2">
    <name type="scientific">Mycena rosella</name>
    <name type="common">Pink bonnet</name>
    <name type="synonym">Agaricus rosellus</name>
    <dbReference type="NCBI Taxonomy" id="1033263"/>
    <lineage>
        <taxon>Eukaryota</taxon>
        <taxon>Fungi</taxon>
        <taxon>Dikarya</taxon>
        <taxon>Basidiomycota</taxon>
        <taxon>Agaricomycotina</taxon>
        <taxon>Agaricomycetes</taxon>
        <taxon>Agaricomycetidae</taxon>
        <taxon>Agaricales</taxon>
        <taxon>Marasmiineae</taxon>
        <taxon>Mycenaceae</taxon>
        <taxon>Mycena</taxon>
    </lineage>
</organism>
<name>A0AAD7GT54_MYCRO</name>
<dbReference type="Proteomes" id="UP001221757">
    <property type="component" value="Unassembled WGS sequence"/>
</dbReference>